<accession>A0AAE1HE81</accession>
<comment type="caution">
    <text evidence="3">The sequence shown here is derived from an EMBL/GenBank/DDBJ whole genome shotgun (WGS) entry which is preliminary data.</text>
</comment>
<evidence type="ECO:0000313" key="4">
    <source>
        <dbReference type="Proteomes" id="UP001219518"/>
    </source>
</evidence>
<dbReference type="PANTHER" id="PTHR47595">
    <property type="entry name" value="HEAT SHOCK 70 KDA PROTEIN 14"/>
    <property type="match status" value="1"/>
</dbReference>
<reference evidence="3" key="2">
    <citation type="journal article" date="2023" name="BMC Genomics">
        <title>Pest status, molecular evolution, and epigenetic factors derived from the genome assembly of Frankliniella fusca, a thysanopteran phytovirus vector.</title>
        <authorList>
            <person name="Catto M.A."/>
            <person name="Labadie P.E."/>
            <person name="Jacobson A.L."/>
            <person name="Kennedy G.G."/>
            <person name="Srinivasan R."/>
            <person name="Hunt B.G."/>
        </authorList>
    </citation>
    <scope>NUCLEOTIDE SEQUENCE</scope>
    <source>
        <strain evidence="3">PL_HMW_Pooled</strain>
    </source>
</reference>
<feature type="compositionally biased region" description="Polar residues" evidence="1">
    <location>
        <begin position="240"/>
        <end position="259"/>
    </location>
</feature>
<dbReference type="InterPro" id="IPR044822">
    <property type="entry name" value="Myb_DNA-bind_4"/>
</dbReference>
<evidence type="ECO:0000259" key="2">
    <source>
        <dbReference type="Pfam" id="PF13837"/>
    </source>
</evidence>
<gene>
    <name evidence="3" type="ORF">KUF71_001069</name>
</gene>
<feature type="region of interest" description="Disordered" evidence="1">
    <location>
        <begin position="408"/>
        <end position="486"/>
    </location>
</feature>
<feature type="region of interest" description="Disordered" evidence="1">
    <location>
        <begin position="240"/>
        <end position="265"/>
    </location>
</feature>
<dbReference type="Proteomes" id="UP001219518">
    <property type="component" value="Unassembled WGS sequence"/>
</dbReference>
<protein>
    <submittedName>
        <fullName evidence="3">Phosphopentomutase</fullName>
    </submittedName>
</protein>
<dbReference type="Pfam" id="PF13837">
    <property type="entry name" value="Myb_DNA-bind_4"/>
    <property type="match status" value="1"/>
</dbReference>
<proteinExistence type="predicted"/>
<keyword evidence="4" id="KW-1185">Reference proteome</keyword>
<dbReference type="Gene3D" id="1.10.10.60">
    <property type="entry name" value="Homeodomain-like"/>
    <property type="match status" value="1"/>
</dbReference>
<evidence type="ECO:0000313" key="3">
    <source>
        <dbReference type="EMBL" id="KAK3918945.1"/>
    </source>
</evidence>
<name>A0AAE1HE81_9NEOP</name>
<evidence type="ECO:0000256" key="1">
    <source>
        <dbReference type="SAM" id="MobiDB-lite"/>
    </source>
</evidence>
<dbReference type="EMBL" id="JAHWGI010000968">
    <property type="protein sequence ID" value="KAK3918945.1"/>
    <property type="molecule type" value="Genomic_DNA"/>
</dbReference>
<feature type="compositionally biased region" description="Polar residues" evidence="1">
    <location>
        <begin position="196"/>
        <end position="210"/>
    </location>
</feature>
<organism evidence="3 4">
    <name type="scientific">Frankliniella fusca</name>
    <dbReference type="NCBI Taxonomy" id="407009"/>
    <lineage>
        <taxon>Eukaryota</taxon>
        <taxon>Metazoa</taxon>
        <taxon>Ecdysozoa</taxon>
        <taxon>Arthropoda</taxon>
        <taxon>Hexapoda</taxon>
        <taxon>Insecta</taxon>
        <taxon>Pterygota</taxon>
        <taxon>Neoptera</taxon>
        <taxon>Paraneoptera</taxon>
        <taxon>Thysanoptera</taxon>
        <taxon>Terebrantia</taxon>
        <taxon>Thripoidea</taxon>
        <taxon>Thripidae</taxon>
        <taxon>Frankliniella</taxon>
    </lineage>
</organism>
<feature type="region of interest" description="Disordered" evidence="1">
    <location>
        <begin position="194"/>
        <end position="223"/>
    </location>
</feature>
<dbReference type="AlphaFoldDB" id="A0AAE1HE81"/>
<sequence>MAKQGNKVNYELYDISSGGVYDIRVDPSEVQASNNDKEKRYRIINNFKSAGRKPDRMWESLVEENFRQPNQRRVPSKKKVVSVGDWNDAAQWALLCELVPFRRQLRTVRYACKIWEEVSQKLKTYQFPEKYTADQVAEKVRLMKRTWRDVQNGKRKTTWEFTDMMSFVFEKPIDDTEEGPAQCSYQSYLNGMPTDGAQSSFRENGSSPENSPDPEKGSGTKSGETLSLCCVEDLEDLSHSSVRAMSSHENSPAAGQSSETKSEETLSILFEDELSFPVSVTENSHVDGIEFISLSDTEETPCNTIVRTEVLGHSEFSSDFNDIAEISALRANDDLFCSNDGNRDIDDVEVIIISDTEITPCRTEVKRELFHENGLNSNNFADGISTIAGDNLEDGFLVNQVLEREKDENIAAKKPNKLTGPCRITPKGRSPIKSSKGKENVENRSNTLQATAHHDNEPRTPGKKKSKTNVGSVVVPPSPAKTHKRKAVQKNLVWPTNIVEEFVAECVKKKEYVQQFPNVPLKITWDLCRAKFDHMNNLFVNTALKHGGMIGSTKWSHYDNFLKIHDIPLDVDVSGVDVSLNLEMNMDQNNNVAGGRQLLWTPRNITLLLDCYKIMKDKFNGTKSCVRHIILYAHIATIMNEFEGVQVTGKQCETQMKAMRTQFFQEHDGSRGTGCAPSKWPYFQAMKEMFHGDANVDAPFVASVGDGTLSYTARGK</sequence>
<reference evidence="3" key="1">
    <citation type="submission" date="2021-07" db="EMBL/GenBank/DDBJ databases">
        <authorList>
            <person name="Catto M.A."/>
            <person name="Jacobson A."/>
            <person name="Kennedy G."/>
            <person name="Labadie P."/>
            <person name="Hunt B.G."/>
            <person name="Srinivasan R."/>
        </authorList>
    </citation>
    <scope>NUCLEOTIDE SEQUENCE</scope>
    <source>
        <strain evidence="3">PL_HMW_Pooled</strain>
        <tissue evidence="3">Head</tissue>
    </source>
</reference>
<dbReference type="PANTHER" id="PTHR47595:SF1">
    <property type="entry name" value="MYB_SANT-LIKE DNA-BINDING DOMAIN-CONTAINING PROTEIN"/>
    <property type="match status" value="1"/>
</dbReference>
<feature type="domain" description="Myb/SANT-like DNA-binding" evidence="2">
    <location>
        <begin position="600"/>
        <end position="689"/>
    </location>
</feature>